<feature type="transmembrane region" description="Helical" evidence="1">
    <location>
        <begin position="146"/>
        <end position="173"/>
    </location>
</feature>
<organism evidence="2 3">
    <name type="scientific">Aegilops tauschii subsp. strangulata</name>
    <name type="common">Goatgrass</name>
    <dbReference type="NCBI Taxonomy" id="200361"/>
    <lineage>
        <taxon>Eukaryota</taxon>
        <taxon>Viridiplantae</taxon>
        <taxon>Streptophyta</taxon>
        <taxon>Embryophyta</taxon>
        <taxon>Tracheophyta</taxon>
        <taxon>Spermatophyta</taxon>
        <taxon>Magnoliopsida</taxon>
        <taxon>Liliopsida</taxon>
        <taxon>Poales</taxon>
        <taxon>Poaceae</taxon>
        <taxon>BOP clade</taxon>
        <taxon>Pooideae</taxon>
        <taxon>Triticodae</taxon>
        <taxon>Triticeae</taxon>
        <taxon>Triticinae</taxon>
        <taxon>Aegilops</taxon>
    </lineage>
</organism>
<dbReference type="EnsemblPlants" id="AET3Gv20557700.4">
    <property type="protein sequence ID" value="AET3Gv20557700.4"/>
    <property type="gene ID" value="AET3Gv20557700"/>
</dbReference>
<dbReference type="AlphaFoldDB" id="A0A453F374"/>
<keyword evidence="3" id="KW-1185">Reference proteome</keyword>
<sequence length="219" mass="24098">PHHSIVSYAPTHLITAREQSINQPHSPCAACSGLFCSPATSVMGSPVSFPRELLLYVVAGAAIAWCAVRALDWAWWRPRRLDRALRSQGLRGTPYRSVAGDAPLAERLNEDARSRSMPLGCHDVVPRAMPLFHQTMKEHGTSPTSLVLFLLVCPLTLESAALVCLGNFFGLVTRSSGNMFPRADSVFINFFVFFCGKSSDLFIFNHGSTTNTKNNKIYI</sequence>
<keyword evidence="1" id="KW-1133">Transmembrane helix</keyword>
<protein>
    <submittedName>
        <fullName evidence="2">Uncharacterized protein</fullName>
    </submittedName>
</protein>
<evidence type="ECO:0000313" key="3">
    <source>
        <dbReference type="Proteomes" id="UP000015105"/>
    </source>
</evidence>
<reference evidence="2" key="3">
    <citation type="journal article" date="2017" name="Nature">
        <title>Genome sequence of the progenitor of the wheat D genome Aegilops tauschii.</title>
        <authorList>
            <person name="Luo M.C."/>
            <person name="Gu Y.Q."/>
            <person name="Puiu D."/>
            <person name="Wang H."/>
            <person name="Twardziok S.O."/>
            <person name="Deal K.R."/>
            <person name="Huo N."/>
            <person name="Zhu T."/>
            <person name="Wang L."/>
            <person name="Wang Y."/>
            <person name="McGuire P.E."/>
            <person name="Liu S."/>
            <person name="Long H."/>
            <person name="Ramasamy R.K."/>
            <person name="Rodriguez J.C."/>
            <person name="Van S.L."/>
            <person name="Yuan L."/>
            <person name="Wang Z."/>
            <person name="Xia Z."/>
            <person name="Xiao L."/>
            <person name="Anderson O.D."/>
            <person name="Ouyang S."/>
            <person name="Liang Y."/>
            <person name="Zimin A.V."/>
            <person name="Pertea G."/>
            <person name="Qi P."/>
            <person name="Bennetzen J.L."/>
            <person name="Dai X."/>
            <person name="Dawson M.W."/>
            <person name="Muller H.G."/>
            <person name="Kugler K."/>
            <person name="Rivarola-Duarte L."/>
            <person name="Spannagl M."/>
            <person name="Mayer K.F.X."/>
            <person name="Lu F.H."/>
            <person name="Bevan M.W."/>
            <person name="Leroy P."/>
            <person name="Li P."/>
            <person name="You F.M."/>
            <person name="Sun Q."/>
            <person name="Liu Z."/>
            <person name="Lyons E."/>
            <person name="Wicker T."/>
            <person name="Salzberg S.L."/>
            <person name="Devos K.M."/>
            <person name="Dvorak J."/>
        </authorList>
    </citation>
    <scope>NUCLEOTIDE SEQUENCE [LARGE SCALE GENOMIC DNA]</scope>
    <source>
        <strain evidence="2">cv. AL8/78</strain>
    </source>
</reference>
<evidence type="ECO:0000256" key="1">
    <source>
        <dbReference type="SAM" id="Phobius"/>
    </source>
</evidence>
<reference evidence="3" key="1">
    <citation type="journal article" date="2014" name="Science">
        <title>Ancient hybridizations among the ancestral genomes of bread wheat.</title>
        <authorList>
            <consortium name="International Wheat Genome Sequencing Consortium,"/>
            <person name="Marcussen T."/>
            <person name="Sandve S.R."/>
            <person name="Heier L."/>
            <person name="Spannagl M."/>
            <person name="Pfeifer M."/>
            <person name="Jakobsen K.S."/>
            <person name="Wulff B.B."/>
            <person name="Steuernagel B."/>
            <person name="Mayer K.F."/>
            <person name="Olsen O.A."/>
        </authorList>
    </citation>
    <scope>NUCLEOTIDE SEQUENCE [LARGE SCALE GENOMIC DNA]</scope>
    <source>
        <strain evidence="3">cv. AL8/78</strain>
    </source>
</reference>
<feature type="transmembrane region" description="Helical" evidence="1">
    <location>
        <begin position="185"/>
        <end position="204"/>
    </location>
</feature>
<dbReference type="Proteomes" id="UP000015105">
    <property type="component" value="Chromosome 3D"/>
</dbReference>
<reference evidence="2" key="5">
    <citation type="journal article" date="2021" name="G3 (Bethesda)">
        <title>Aegilops tauschii genome assembly Aet v5.0 features greater sequence contiguity and improved annotation.</title>
        <authorList>
            <person name="Wang L."/>
            <person name="Zhu T."/>
            <person name="Rodriguez J.C."/>
            <person name="Deal K.R."/>
            <person name="Dubcovsky J."/>
            <person name="McGuire P.E."/>
            <person name="Lux T."/>
            <person name="Spannagl M."/>
            <person name="Mayer K.F.X."/>
            <person name="Baldrich P."/>
            <person name="Meyers B.C."/>
            <person name="Huo N."/>
            <person name="Gu Y.Q."/>
            <person name="Zhou H."/>
            <person name="Devos K.M."/>
            <person name="Bennetzen J.L."/>
            <person name="Unver T."/>
            <person name="Budak H."/>
            <person name="Gulick P.J."/>
            <person name="Galiba G."/>
            <person name="Kalapos B."/>
            <person name="Nelson D.R."/>
            <person name="Li P."/>
            <person name="You F.M."/>
            <person name="Luo M.C."/>
            <person name="Dvorak J."/>
        </authorList>
    </citation>
    <scope>NUCLEOTIDE SEQUENCE [LARGE SCALE GENOMIC DNA]</scope>
    <source>
        <strain evidence="2">cv. AL8/78</strain>
    </source>
</reference>
<feature type="transmembrane region" description="Helical" evidence="1">
    <location>
        <begin position="53"/>
        <end position="76"/>
    </location>
</feature>
<keyword evidence="1" id="KW-0812">Transmembrane</keyword>
<reference evidence="2" key="4">
    <citation type="submission" date="2019-03" db="UniProtKB">
        <authorList>
            <consortium name="EnsemblPlants"/>
        </authorList>
    </citation>
    <scope>IDENTIFICATION</scope>
</reference>
<keyword evidence="1" id="KW-0472">Membrane</keyword>
<accession>A0A453F374</accession>
<proteinExistence type="predicted"/>
<evidence type="ECO:0000313" key="2">
    <source>
        <dbReference type="EnsemblPlants" id="AET3Gv20557700.4"/>
    </source>
</evidence>
<name>A0A453F374_AEGTS</name>
<dbReference type="Gramene" id="AET3Gv20557700.4">
    <property type="protein sequence ID" value="AET3Gv20557700.4"/>
    <property type="gene ID" value="AET3Gv20557700"/>
</dbReference>
<reference evidence="3" key="2">
    <citation type="journal article" date="2017" name="Nat. Plants">
        <title>The Aegilops tauschii genome reveals multiple impacts of transposons.</title>
        <authorList>
            <person name="Zhao G."/>
            <person name="Zou C."/>
            <person name="Li K."/>
            <person name="Wang K."/>
            <person name="Li T."/>
            <person name="Gao L."/>
            <person name="Zhang X."/>
            <person name="Wang H."/>
            <person name="Yang Z."/>
            <person name="Liu X."/>
            <person name="Jiang W."/>
            <person name="Mao L."/>
            <person name="Kong X."/>
            <person name="Jiao Y."/>
            <person name="Jia J."/>
        </authorList>
    </citation>
    <scope>NUCLEOTIDE SEQUENCE [LARGE SCALE GENOMIC DNA]</scope>
    <source>
        <strain evidence="3">cv. AL8/78</strain>
    </source>
</reference>